<feature type="transmembrane region" description="Helical" evidence="7">
    <location>
        <begin position="45"/>
        <end position="66"/>
    </location>
</feature>
<evidence type="ECO:0000256" key="6">
    <source>
        <dbReference type="SAM" id="MobiDB-lite"/>
    </source>
</evidence>
<evidence type="ECO:0000313" key="9">
    <source>
        <dbReference type="EMBL" id="KAK3360440.1"/>
    </source>
</evidence>
<keyword evidence="10" id="KW-1185">Reference proteome</keyword>
<evidence type="ECO:0000256" key="1">
    <source>
        <dbReference type="ARBA" id="ARBA00004141"/>
    </source>
</evidence>
<gene>
    <name evidence="9" type="ORF">B0T25DRAFT_130115</name>
</gene>
<evidence type="ECO:0000259" key="8">
    <source>
        <dbReference type="Pfam" id="PF20684"/>
    </source>
</evidence>
<evidence type="ECO:0000256" key="5">
    <source>
        <dbReference type="ARBA" id="ARBA00038359"/>
    </source>
</evidence>
<evidence type="ECO:0000256" key="4">
    <source>
        <dbReference type="ARBA" id="ARBA00023136"/>
    </source>
</evidence>
<comment type="subcellular location">
    <subcellularLocation>
        <location evidence="1">Membrane</location>
        <topology evidence="1">Multi-pass membrane protein</topology>
    </subcellularLocation>
</comment>
<dbReference type="PANTHER" id="PTHR33048">
    <property type="entry name" value="PTH11-LIKE INTEGRAL MEMBRANE PROTEIN (AFU_ORTHOLOGUE AFUA_5G11245)"/>
    <property type="match status" value="1"/>
</dbReference>
<evidence type="ECO:0000256" key="2">
    <source>
        <dbReference type="ARBA" id="ARBA00022692"/>
    </source>
</evidence>
<evidence type="ECO:0000256" key="7">
    <source>
        <dbReference type="SAM" id="Phobius"/>
    </source>
</evidence>
<reference evidence="9" key="1">
    <citation type="journal article" date="2023" name="Mol. Phylogenet. Evol.">
        <title>Genome-scale phylogeny and comparative genomics of the fungal order Sordariales.</title>
        <authorList>
            <person name="Hensen N."/>
            <person name="Bonometti L."/>
            <person name="Westerberg I."/>
            <person name="Brannstrom I.O."/>
            <person name="Guillou S."/>
            <person name="Cros-Aarteil S."/>
            <person name="Calhoun S."/>
            <person name="Haridas S."/>
            <person name="Kuo A."/>
            <person name="Mondo S."/>
            <person name="Pangilinan J."/>
            <person name="Riley R."/>
            <person name="LaButti K."/>
            <person name="Andreopoulos B."/>
            <person name="Lipzen A."/>
            <person name="Chen C."/>
            <person name="Yan M."/>
            <person name="Daum C."/>
            <person name="Ng V."/>
            <person name="Clum A."/>
            <person name="Steindorff A."/>
            <person name="Ohm R.A."/>
            <person name="Martin F."/>
            <person name="Silar P."/>
            <person name="Natvig D.O."/>
            <person name="Lalanne C."/>
            <person name="Gautier V."/>
            <person name="Ament-Velasquez S.L."/>
            <person name="Kruys A."/>
            <person name="Hutchinson M.I."/>
            <person name="Powell A.J."/>
            <person name="Barry K."/>
            <person name="Miller A.N."/>
            <person name="Grigoriev I.V."/>
            <person name="Debuchy R."/>
            <person name="Gladieux P."/>
            <person name="Hiltunen Thoren M."/>
            <person name="Johannesson H."/>
        </authorList>
    </citation>
    <scope>NUCLEOTIDE SEQUENCE</scope>
    <source>
        <strain evidence="9">CBS 955.72</strain>
    </source>
</reference>
<keyword evidence="3 7" id="KW-1133">Transmembrane helix</keyword>
<dbReference type="Proteomes" id="UP001275084">
    <property type="component" value="Unassembled WGS sequence"/>
</dbReference>
<comment type="caution">
    <text evidence="9">The sequence shown here is derived from an EMBL/GenBank/DDBJ whole genome shotgun (WGS) entry which is preliminary data.</text>
</comment>
<dbReference type="GO" id="GO:0016020">
    <property type="term" value="C:membrane"/>
    <property type="evidence" value="ECO:0007669"/>
    <property type="project" value="UniProtKB-SubCell"/>
</dbReference>
<keyword evidence="4 7" id="KW-0472">Membrane</keyword>
<accession>A0AAJ0MIM5</accession>
<feature type="compositionally biased region" description="Low complexity" evidence="6">
    <location>
        <begin position="304"/>
        <end position="315"/>
    </location>
</feature>
<dbReference type="AlphaFoldDB" id="A0AAJ0MIM5"/>
<feature type="transmembrane region" description="Helical" evidence="7">
    <location>
        <begin position="124"/>
        <end position="151"/>
    </location>
</feature>
<evidence type="ECO:0000313" key="10">
    <source>
        <dbReference type="Proteomes" id="UP001275084"/>
    </source>
</evidence>
<dbReference type="InterPro" id="IPR052337">
    <property type="entry name" value="SAT4-like"/>
</dbReference>
<comment type="similarity">
    <text evidence="5">Belongs to the SAT4 family.</text>
</comment>
<dbReference type="Pfam" id="PF20684">
    <property type="entry name" value="Fung_rhodopsin"/>
    <property type="match status" value="1"/>
</dbReference>
<feature type="transmembrane region" description="Helical" evidence="7">
    <location>
        <begin position="12"/>
        <end position="33"/>
    </location>
</feature>
<sequence length="387" mass="42408">MVLNIAPLAMPAVVADCIFTSLAFIVVCMRLGTRLFLVKNFGVDDAFMALSMLASIGFLIIIMLQIKVGLGRQLTFPEVPGFLQALWATIPVYNLALILCKLSITVQCYRVLRTPKMQRFFRTYFVFLVVYGLWTFFSSIMTCWPVEAYWLAVTGMQGVCLNKGVLTFSNAGINIATDLILIVVPVPLLWRLQIPKKQKIILMGLFCVGALAVVTSIIRLQSLYMIAIAPQAEQSVMGVSIAIWSCIEINTAIICASIPAIKPLVVKAFPKMLLSSLYARTKGAAAYYASTRSAGKEDTRVHESSSGSKAHGGSALRSSTRTAIQVEQSFEMRSVPVLVGGGEDEIKSLSRDGSEKDLVASSWQDEYHAGRKGQKKVTITSLPRDMV</sequence>
<organism evidence="9 10">
    <name type="scientific">Lasiosphaeria hispida</name>
    <dbReference type="NCBI Taxonomy" id="260671"/>
    <lineage>
        <taxon>Eukaryota</taxon>
        <taxon>Fungi</taxon>
        <taxon>Dikarya</taxon>
        <taxon>Ascomycota</taxon>
        <taxon>Pezizomycotina</taxon>
        <taxon>Sordariomycetes</taxon>
        <taxon>Sordariomycetidae</taxon>
        <taxon>Sordariales</taxon>
        <taxon>Lasiosphaeriaceae</taxon>
        <taxon>Lasiosphaeria</taxon>
    </lineage>
</organism>
<dbReference type="EMBL" id="JAUIQD010000002">
    <property type="protein sequence ID" value="KAK3360440.1"/>
    <property type="molecule type" value="Genomic_DNA"/>
</dbReference>
<dbReference type="PANTHER" id="PTHR33048:SF123">
    <property type="entry name" value="INTEGRAL MEMBRANE PROTEIN"/>
    <property type="match status" value="1"/>
</dbReference>
<feature type="transmembrane region" description="Helical" evidence="7">
    <location>
        <begin position="202"/>
        <end position="229"/>
    </location>
</feature>
<name>A0AAJ0MIM5_9PEZI</name>
<reference evidence="9" key="2">
    <citation type="submission" date="2023-06" db="EMBL/GenBank/DDBJ databases">
        <authorList>
            <consortium name="Lawrence Berkeley National Laboratory"/>
            <person name="Haridas S."/>
            <person name="Hensen N."/>
            <person name="Bonometti L."/>
            <person name="Westerberg I."/>
            <person name="Brannstrom I.O."/>
            <person name="Guillou S."/>
            <person name="Cros-Aarteil S."/>
            <person name="Calhoun S."/>
            <person name="Kuo A."/>
            <person name="Mondo S."/>
            <person name="Pangilinan J."/>
            <person name="Riley R."/>
            <person name="Labutti K."/>
            <person name="Andreopoulos B."/>
            <person name="Lipzen A."/>
            <person name="Chen C."/>
            <person name="Yanf M."/>
            <person name="Daum C."/>
            <person name="Ng V."/>
            <person name="Clum A."/>
            <person name="Steindorff A."/>
            <person name="Ohm R."/>
            <person name="Martin F."/>
            <person name="Silar P."/>
            <person name="Natvig D."/>
            <person name="Lalanne C."/>
            <person name="Gautier V."/>
            <person name="Ament-Velasquez S.L."/>
            <person name="Kruys A."/>
            <person name="Hutchinson M.I."/>
            <person name="Powell A.J."/>
            <person name="Barry K."/>
            <person name="Miller A.N."/>
            <person name="Grigoriev I.V."/>
            <person name="Debuchy R."/>
            <person name="Gladieux P."/>
            <person name="Thoren M.H."/>
            <person name="Johannesson H."/>
        </authorList>
    </citation>
    <scope>NUCLEOTIDE SEQUENCE</scope>
    <source>
        <strain evidence="9">CBS 955.72</strain>
    </source>
</reference>
<dbReference type="InterPro" id="IPR049326">
    <property type="entry name" value="Rhodopsin_dom_fungi"/>
</dbReference>
<keyword evidence="2 7" id="KW-0812">Transmembrane</keyword>
<feature type="domain" description="Rhodopsin" evidence="8">
    <location>
        <begin position="29"/>
        <end position="266"/>
    </location>
</feature>
<feature type="transmembrane region" description="Helical" evidence="7">
    <location>
        <begin position="86"/>
        <end position="112"/>
    </location>
</feature>
<feature type="transmembrane region" description="Helical" evidence="7">
    <location>
        <begin position="171"/>
        <end position="190"/>
    </location>
</feature>
<proteinExistence type="inferred from homology"/>
<evidence type="ECO:0000256" key="3">
    <source>
        <dbReference type="ARBA" id="ARBA00022989"/>
    </source>
</evidence>
<protein>
    <recommendedName>
        <fullName evidence="8">Rhodopsin domain-containing protein</fullName>
    </recommendedName>
</protein>
<feature type="region of interest" description="Disordered" evidence="6">
    <location>
        <begin position="297"/>
        <end position="318"/>
    </location>
</feature>